<organism evidence="8 9">
    <name type="scientific">Helobdella robusta</name>
    <name type="common">Californian leech</name>
    <dbReference type="NCBI Taxonomy" id="6412"/>
    <lineage>
        <taxon>Eukaryota</taxon>
        <taxon>Metazoa</taxon>
        <taxon>Spiralia</taxon>
        <taxon>Lophotrochozoa</taxon>
        <taxon>Annelida</taxon>
        <taxon>Clitellata</taxon>
        <taxon>Hirudinea</taxon>
        <taxon>Rhynchobdellida</taxon>
        <taxon>Glossiphoniidae</taxon>
        <taxon>Helobdella</taxon>
    </lineage>
</organism>
<dbReference type="FunFam" id="3.15.10.10:FF:000001">
    <property type="entry name" value="phospholipid transfer protein-like"/>
    <property type="match status" value="1"/>
</dbReference>
<feature type="signal peptide" evidence="4">
    <location>
        <begin position="1"/>
        <end position="22"/>
    </location>
</feature>
<dbReference type="OrthoDB" id="10255543at2759"/>
<evidence type="ECO:0008006" key="10">
    <source>
        <dbReference type="Google" id="ProtNLM"/>
    </source>
</evidence>
<dbReference type="AlphaFoldDB" id="T1ENT2"/>
<dbReference type="GO" id="GO:0008289">
    <property type="term" value="F:lipid binding"/>
    <property type="evidence" value="ECO:0007669"/>
    <property type="project" value="InterPro"/>
</dbReference>
<gene>
    <name evidence="8" type="primary">20198232</name>
    <name evidence="7" type="ORF">HELRODRAFT_159270</name>
</gene>
<dbReference type="Gene3D" id="3.15.10.10">
    <property type="entry name" value="Bactericidal permeability-increasing protein, domain 1"/>
    <property type="match status" value="1"/>
</dbReference>
<evidence type="ECO:0000259" key="5">
    <source>
        <dbReference type="SMART" id="SM00328"/>
    </source>
</evidence>
<keyword evidence="4" id="KW-0732">Signal</keyword>
<feature type="chain" id="PRO_5010979973" description="Lipid-binding serum glycoprotein N-terminal domain-containing protein" evidence="4">
    <location>
        <begin position="23"/>
        <end position="477"/>
    </location>
</feature>
<dbReference type="SUPFAM" id="SSF55394">
    <property type="entry name" value="Bactericidal permeability-increasing protein, BPI"/>
    <property type="match status" value="2"/>
</dbReference>
<dbReference type="EMBL" id="AMQM01000214">
    <property type="status" value="NOT_ANNOTATED_CDS"/>
    <property type="molecule type" value="Genomic_DNA"/>
</dbReference>
<protein>
    <recommendedName>
        <fullName evidence="10">Lipid-binding serum glycoprotein N-terminal domain-containing protein</fullName>
    </recommendedName>
</protein>
<evidence type="ECO:0000256" key="1">
    <source>
        <dbReference type="ARBA" id="ARBA00007292"/>
    </source>
</evidence>
<dbReference type="KEGG" id="hro:HELRODRAFT_159270"/>
<dbReference type="InterPro" id="IPR001124">
    <property type="entry name" value="Lipid-bd_serum_glycop_C"/>
</dbReference>
<dbReference type="InParanoid" id="T1ENT2"/>
<dbReference type="EMBL" id="KB095811">
    <property type="protein sequence ID" value="ESO12685.1"/>
    <property type="molecule type" value="Genomic_DNA"/>
</dbReference>
<keyword evidence="2" id="KW-1015">Disulfide bond</keyword>
<dbReference type="GeneID" id="20198232"/>
<proteinExistence type="inferred from homology"/>
<evidence type="ECO:0000259" key="6">
    <source>
        <dbReference type="SMART" id="SM00329"/>
    </source>
</evidence>
<dbReference type="Gene3D" id="3.15.20.10">
    <property type="entry name" value="Bactericidal permeability-increasing protein, domain 2"/>
    <property type="match status" value="1"/>
</dbReference>
<dbReference type="GO" id="GO:0005615">
    <property type="term" value="C:extracellular space"/>
    <property type="evidence" value="ECO:0000318"/>
    <property type="project" value="GO_Central"/>
</dbReference>
<sequence length="477" mass="54475">MRVNYFTVRMLMLLVCWQQATCLKISIHERGFNYAADVLISRYSKTLIGKPLIDLEEEKEGLRYKLTNVKITNFMKPTFDINLKEGTSTIAVYLGNGNFEISTNWNYRYRKNRFIRFSDSGSTIVSIINAAISVDFDFQLDLNTRKPKVDVVRCDASFGDINFNFRGIKGWIYSLLTRFLSSSIENSLKKTLCDVVVTTVDKVNQNFASLETDISMGNNLFVYYSLTTAPIIRSRAIEFMGASCVYVSGEKQCPQYKHQMQNADPTNKMISISISEESINSYISSLFLSQQLNYYVAKKNFGKDLKILDVDCKKGLCAAALFPNLPDVEEGSLELDCRVTESPKIHISPSAVWSDIILEVVTKFRFANDTLIDVLKTRLELKLNVNITFSDNVLKFWAANMKPNIKFMDDLEENDKERATFAFNLLFNRFRSNVINKKGNEGIPIPKLNKITLEDSVIVLKDRFVIIQSDAKYAEQL</sequence>
<dbReference type="SMART" id="SM00328">
    <property type="entry name" value="BPI1"/>
    <property type="match status" value="1"/>
</dbReference>
<keyword evidence="9" id="KW-1185">Reference proteome</keyword>
<evidence type="ECO:0000313" key="8">
    <source>
        <dbReference type="EnsemblMetazoa" id="HelroP159270"/>
    </source>
</evidence>
<dbReference type="EnsemblMetazoa" id="HelroT159270">
    <property type="protein sequence ID" value="HelroP159270"/>
    <property type="gene ID" value="HelroG159270"/>
</dbReference>
<feature type="domain" description="Lipid-binding serum glycoprotein C-terminal" evidence="6">
    <location>
        <begin position="264"/>
        <end position="469"/>
    </location>
</feature>
<evidence type="ECO:0000256" key="3">
    <source>
        <dbReference type="ARBA" id="ARBA00023180"/>
    </source>
</evidence>
<reference evidence="9" key="1">
    <citation type="submission" date="2012-12" db="EMBL/GenBank/DDBJ databases">
        <authorList>
            <person name="Hellsten U."/>
            <person name="Grimwood J."/>
            <person name="Chapman J.A."/>
            <person name="Shapiro H."/>
            <person name="Aerts A."/>
            <person name="Otillar R.P."/>
            <person name="Terry A.Y."/>
            <person name="Boore J.L."/>
            <person name="Simakov O."/>
            <person name="Marletaz F."/>
            <person name="Cho S.-J."/>
            <person name="Edsinger-Gonzales E."/>
            <person name="Havlak P."/>
            <person name="Kuo D.-H."/>
            <person name="Larsson T."/>
            <person name="Lv J."/>
            <person name="Arendt D."/>
            <person name="Savage R."/>
            <person name="Osoegawa K."/>
            <person name="de Jong P."/>
            <person name="Lindberg D.R."/>
            <person name="Seaver E.C."/>
            <person name="Weisblat D.A."/>
            <person name="Putnam N.H."/>
            <person name="Grigoriev I.V."/>
            <person name="Rokhsar D.S."/>
        </authorList>
    </citation>
    <scope>NUCLEOTIDE SEQUENCE</scope>
</reference>
<dbReference type="eggNOG" id="KOG4160">
    <property type="taxonomic scope" value="Eukaryota"/>
</dbReference>
<accession>T1ENT2</accession>
<dbReference type="SMART" id="SM00329">
    <property type="entry name" value="BPI2"/>
    <property type="match status" value="1"/>
</dbReference>
<evidence type="ECO:0000313" key="9">
    <source>
        <dbReference type="Proteomes" id="UP000015101"/>
    </source>
</evidence>
<dbReference type="HOGENOM" id="CLU_572758_0_0_1"/>
<evidence type="ECO:0000313" key="7">
    <source>
        <dbReference type="EMBL" id="ESO12685.1"/>
    </source>
</evidence>
<dbReference type="InterPro" id="IPR032942">
    <property type="entry name" value="BPI/LBP/Plunc"/>
</dbReference>
<dbReference type="RefSeq" id="XP_009009405.1">
    <property type="nucleotide sequence ID" value="XM_009011157.1"/>
</dbReference>
<dbReference type="InterPro" id="IPR017943">
    <property type="entry name" value="Bactericidal_perm-incr_a/b_dom"/>
</dbReference>
<keyword evidence="3" id="KW-0325">Glycoprotein</keyword>
<dbReference type="Pfam" id="PF01273">
    <property type="entry name" value="LBP_BPI_CETP"/>
    <property type="match status" value="1"/>
</dbReference>
<name>T1ENT2_HELRO</name>
<reference evidence="7 9" key="2">
    <citation type="journal article" date="2013" name="Nature">
        <title>Insights into bilaterian evolution from three spiralian genomes.</title>
        <authorList>
            <person name="Simakov O."/>
            <person name="Marletaz F."/>
            <person name="Cho S.J."/>
            <person name="Edsinger-Gonzales E."/>
            <person name="Havlak P."/>
            <person name="Hellsten U."/>
            <person name="Kuo D.H."/>
            <person name="Larsson T."/>
            <person name="Lv J."/>
            <person name="Arendt D."/>
            <person name="Savage R."/>
            <person name="Osoegawa K."/>
            <person name="de Jong P."/>
            <person name="Grimwood J."/>
            <person name="Chapman J.A."/>
            <person name="Shapiro H."/>
            <person name="Aerts A."/>
            <person name="Otillar R.P."/>
            <person name="Terry A.Y."/>
            <person name="Boore J.L."/>
            <person name="Grigoriev I.V."/>
            <person name="Lindberg D.R."/>
            <person name="Seaver E.C."/>
            <person name="Weisblat D.A."/>
            <person name="Putnam N.H."/>
            <person name="Rokhsar D.S."/>
        </authorList>
    </citation>
    <scope>NUCLEOTIDE SEQUENCE</scope>
</reference>
<dbReference type="InterPro" id="IPR017942">
    <property type="entry name" value="Lipid-bd_serum_glycop_N"/>
</dbReference>
<dbReference type="Pfam" id="PF02886">
    <property type="entry name" value="LBP_BPI_CETP_C"/>
    <property type="match status" value="1"/>
</dbReference>
<reference evidence="8" key="3">
    <citation type="submission" date="2015-06" db="UniProtKB">
        <authorList>
            <consortium name="EnsemblMetazoa"/>
        </authorList>
    </citation>
    <scope>IDENTIFICATION</scope>
</reference>
<dbReference type="OMA" id="PFTIPDQ"/>
<comment type="similarity">
    <text evidence="1">Belongs to the BPI/LBP/Plunc superfamily. BPI/LBP family.</text>
</comment>
<dbReference type="PANTHER" id="PTHR10504:SF131">
    <property type="entry name" value="BPI2 DOMAIN-CONTAINING PROTEIN"/>
    <property type="match status" value="1"/>
</dbReference>
<feature type="domain" description="Lipid-binding serum glycoprotein N-terminal" evidence="5">
    <location>
        <begin position="27"/>
        <end position="250"/>
    </location>
</feature>
<evidence type="ECO:0000256" key="4">
    <source>
        <dbReference type="SAM" id="SignalP"/>
    </source>
</evidence>
<dbReference type="Proteomes" id="UP000015101">
    <property type="component" value="Unassembled WGS sequence"/>
</dbReference>
<evidence type="ECO:0000256" key="2">
    <source>
        <dbReference type="ARBA" id="ARBA00023157"/>
    </source>
</evidence>
<dbReference type="PANTHER" id="PTHR10504">
    <property type="entry name" value="BACTERICIDAL PERMEABILITY-INCREASING BPI PROTEIN-RELATED"/>
    <property type="match status" value="1"/>
</dbReference>
<dbReference type="CTD" id="20198232"/>